<name>A0A845G4X9_9BURK</name>
<dbReference type="Proteomes" id="UP000470302">
    <property type="component" value="Unassembled WGS sequence"/>
</dbReference>
<gene>
    <name evidence="1" type="ORF">GTP91_12255</name>
</gene>
<evidence type="ECO:0000313" key="2">
    <source>
        <dbReference type="Proteomes" id="UP000470302"/>
    </source>
</evidence>
<sequence>MSVTSTYTFLQGYFNGLFVGQNTVSAADQLFSESPPGSIVFTVHRPNGEQLVDLGKLINTDANVGMVAKHLISAGASLTSGLRVQGRPWISVPYFNQSPGAHKPFDMLAKVNFDFHIETPWACTDIDGTISVFLFVFLDSQKHLHVTIDGTWFSFEGGAPFCAGPASDKLKAALPGVRKEIQALLPPLTSAIANVKFADIYFLPGDGKKTAGAFVEDASNDASLGLLLA</sequence>
<dbReference type="EMBL" id="WWCW01000034">
    <property type="protein sequence ID" value="MYM87949.1"/>
    <property type="molecule type" value="Genomic_DNA"/>
</dbReference>
<dbReference type="AlphaFoldDB" id="A0A845G4X9"/>
<evidence type="ECO:0000313" key="1">
    <source>
        <dbReference type="EMBL" id="MYM87949.1"/>
    </source>
</evidence>
<dbReference type="RefSeq" id="WP_161097036.1">
    <property type="nucleotide sequence ID" value="NZ_WWCW01000034.1"/>
</dbReference>
<comment type="caution">
    <text evidence="1">The sequence shown here is derived from an EMBL/GenBank/DDBJ whole genome shotgun (WGS) entry which is preliminary data.</text>
</comment>
<protein>
    <submittedName>
        <fullName evidence="1">Uncharacterized protein</fullName>
    </submittedName>
</protein>
<reference evidence="1 2" key="1">
    <citation type="submission" date="2020-01" db="EMBL/GenBank/DDBJ databases">
        <title>Novel species isolated from a subtropical stream in China.</title>
        <authorList>
            <person name="Lu H."/>
        </authorList>
    </citation>
    <scope>NUCLEOTIDE SEQUENCE [LARGE SCALE GENOMIC DNA]</scope>
    <source>
        <strain evidence="1 2">FT82W</strain>
    </source>
</reference>
<accession>A0A845G4X9</accession>
<organism evidence="1 2">
    <name type="scientific">Duganella vulcania</name>
    <dbReference type="NCBI Taxonomy" id="2692166"/>
    <lineage>
        <taxon>Bacteria</taxon>
        <taxon>Pseudomonadati</taxon>
        <taxon>Pseudomonadota</taxon>
        <taxon>Betaproteobacteria</taxon>
        <taxon>Burkholderiales</taxon>
        <taxon>Oxalobacteraceae</taxon>
        <taxon>Telluria group</taxon>
        <taxon>Duganella</taxon>
    </lineage>
</organism>
<proteinExistence type="predicted"/>